<dbReference type="InterPro" id="IPR009100">
    <property type="entry name" value="AcylCoA_DH/oxidase_NM_dom_sf"/>
</dbReference>
<evidence type="ECO:0000259" key="3">
    <source>
        <dbReference type="Pfam" id="PF08028"/>
    </source>
</evidence>
<dbReference type="InterPro" id="IPR046373">
    <property type="entry name" value="Acyl-CoA_Oxase/DH_mid-dom_sf"/>
</dbReference>
<dbReference type="PANTHER" id="PTHR43884:SF12">
    <property type="entry name" value="ISOVALERYL-COA DEHYDROGENASE, MITOCHONDRIAL-RELATED"/>
    <property type="match status" value="1"/>
</dbReference>
<organism evidence="4 5">
    <name type="scientific">Paeniglutamicibacter antarcticus</name>
    <dbReference type="NCBI Taxonomy" id="494023"/>
    <lineage>
        <taxon>Bacteria</taxon>
        <taxon>Bacillati</taxon>
        <taxon>Actinomycetota</taxon>
        <taxon>Actinomycetes</taxon>
        <taxon>Micrococcales</taxon>
        <taxon>Micrococcaceae</taxon>
        <taxon>Paeniglutamicibacter</taxon>
    </lineage>
</organism>
<keyword evidence="1" id="KW-0560">Oxidoreductase</keyword>
<dbReference type="Gene3D" id="2.40.110.10">
    <property type="entry name" value="Butyryl-CoA Dehydrogenase, subunit A, domain 2"/>
    <property type="match status" value="1"/>
</dbReference>
<gene>
    <name evidence="4" type="ORF">GCM10025778_10050</name>
</gene>
<evidence type="ECO:0000313" key="5">
    <source>
        <dbReference type="Proteomes" id="UP001501257"/>
    </source>
</evidence>
<dbReference type="InterPro" id="IPR013107">
    <property type="entry name" value="Acyl-CoA_DH_C"/>
</dbReference>
<sequence length="411" mass="44221">MSPTELAAPPLPRTQWSGHAPEAELEHWSAIARSVSDALAVDALARDAANQDPFTEVDLLRESGLLNLLVPAEFGGAGAHWESAFATVRIIAEADGSIAQLLAYHYTNQSSIAFYGAPSAQAQWFTRSAAEGWLWGDSVNPVDPDLSLTAQGAGYRLNGLKRFSTGSSVGDVIVINAEVSGGEQDGQVLAFVLERGRKGLELLGDWDHLGQRLSASGSVKYTDVLVTPEDVLGEVTSEPIATLLTPGLQLAFGNFYLGIAEGALAAGRKILLERKNSWFLSGAPRYALDPVFQRVVGELKARTAAVGALAEKLNRRFDTEVGRAGELSAEQRWDIAVAIAELKVVATEIGLEVANRIYEVTGSSSTKNDVGLDLFWRNVRTHSLHDPVDYKKIEVGAYFLDGTTQPLSLYT</sequence>
<evidence type="ECO:0000313" key="4">
    <source>
        <dbReference type="EMBL" id="GAA5226472.1"/>
    </source>
</evidence>
<dbReference type="PANTHER" id="PTHR43884">
    <property type="entry name" value="ACYL-COA DEHYDROGENASE"/>
    <property type="match status" value="1"/>
</dbReference>
<evidence type="ECO:0000256" key="1">
    <source>
        <dbReference type="ARBA" id="ARBA00023002"/>
    </source>
</evidence>
<dbReference type="InterPro" id="IPR013786">
    <property type="entry name" value="AcylCoA_DH/ox_N"/>
</dbReference>
<dbReference type="Proteomes" id="UP001501257">
    <property type="component" value="Unassembled WGS sequence"/>
</dbReference>
<dbReference type="InterPro" id="IPR037069">
    <property type="entry name" value="AcylCoA_DH/ox_N_sf"/>
</dbReference>
<dbReference type="PIRSF" id="PIRSF016578">
    <property type="entry name" value="HsaA"/>
    <property type="match status" value="1"/>
</dbReference>
<dbReference type="InterPro" id="IPR036250">
    <property type="entry name" value="AcylCo_DH-like_C"/>
</dbReference>
<dbReference type="GO" id="GO:0004497">
    <property type="term" value="F:monooxygenase activity"/>
    <property type="evidence" value="ECO:0007669"/>
    <property type="project" value="UniProtKB-KW"/>
</dbReference>
<dbReference type="Gene3D" id="1.10.540.10">
    <property type="entry name" value="Acyl-CoA dehydrogenase/oxidase, N-terminal domain"/>
    <property type="match status" value="1"/>
</dbReference>
<accession>A0ABP9TIN7</accession>
<reference evidence="5" key="1">
    <citation type="journal article" date="2019" name="Int. J. Syst. Evol. Microbiol.">
        <title>The Global Catalogue of Microorganisms (GCM) 10K type strain sequencing project: providing services to taxonomists for standard genome sequencing and annotation.</title>
        <authorList>
            <consortium name="The Broad Institute Genomics Platform"/>
            <consortium name="The Broad Institute Genome Sequencing Center for Infectious Disease"/>
            <person name="Wu L."/>
            <person name="Ma J."/>
        </authorList>
    </citation>
    <scope>NUCLEOTIDE SEQUENCE [LARGE SCALE GENOMIC DNA]</scope>
    <source>
        <strain evidence="5">JCM 18952</strain>
    </source>
</reference>
<feature type="domain" description="Acyl-CoA dehydrogenase/oxidase N-terminal" evidence="2">
    <location>
        <begin position="32"/>
        <end position="130"/>
    </location>
</feature>
<dbReference type="Gene3D" id="1.20.140.10">
    <property type="entry name" value="Butyryl-CoA Dehydrogenase, subunit A, domain 3"/>
    <property type="match status" value="1"/>
</dbReference>
<feature type="domain" description="Acyl-CoA dehydrogenase C-terminal" evidence="3">
    <location>
        <begin position="251"/>
        <end position="386"/>
    </location>
</feature>
<name>A0ABP9TIN7_9MICC</name>
<comment type="caution">
    <text evidence="4">The sequence shown here is derived from an EMBL/GenBank/DDBJ whole genome shotgun (WGS) entry which is preliminary data.</text>
</comment>
<protein>
    <submittedName>
        <fullName evidence="4">Monooxygenase</fullName>
    </submittedName>
</protein>
<dbReference type="RefSeq" id="WP_210099544.1">
    <property type="nucleotide sequence ID" value="NZ_BAABLK010000022.1"/>
</dbReference>
<proteinExistence type="predicted"/>
<evidence type="ECO:0000259" key="2">
    <source>
        <dbReference type="Pfam" id="PF02771"/>
    </source>
</evidence>
<dbReference type="Pfam" id="PF08028">
    <property type="entry name" value="Acyl-CoA_dh_2"/>
    <property type="match status" value="1"/>
</dbReference>
<keyword evidence="4" id="KW-0503">Monooxygenase</keyword>
<dbReference type="SUPFAM" id="SSF47203">
    <property type="entry name" value="Acyl-CoA dehydrogenase C-terminal domain-like"/>
    <property type="match status" value="1"/>
</dbReference>
<dbReference type="Pfam" id="PF02771">
    <property type="entry name" value="Acyl-CoA_dh_N"/>
    <property type="match status" value="1"/>
</dbReference>
<dbReference type="SUPFAM" id="SSF56645">
    <property type="entry name" value="Acyl-CoA dehydrogenase NM domain-like"/>
    <property type="match status" value="1"/>
</dbReference>
<keyword evidence="5" id="KW-1185">Reference proteome</keyword>
<dbReference type="EMBL" id="BAABLK010000022">
    <property type="protein sequence ID" value="GAA5226472.1"/>
    <property type="molecule type" value="Genomic_DNA"/>
</dbReference>